<accession>A0ABY7WH84</accession>
<proteinExistence type="predicted"/>
<name>A0ABY7WH84_9SPHI</name>
<protein>
    <submittedName>
        <fullName evidence="1">ArsR family transcriptional regulator</fullName>
    </submittedName>
</protein>
<evidence type="ECO:0000313" key="1">
    <source>
        <dbReference type="EMBL" id="WDF68956.1"/>
    </source>
</evidence>
<keyword evidence="2" id="KW-1185">Reference proteome</keyword>
<reference evidence="1 2" key="1">
    <citation type="submission" date="2023-02" db="EMBL/GenBank/DDBJ databases">
        <title>Genome sequence of Sphingobacterium sp. KACC 22765.</title>
        <authorList>
            <person name="Kim S."/>
            <person name="Heo J."/>
            <person name="Kwon S.-W."/>
        </authorList>
    </citation>
    <scope>NUCLEOTIDE SEQUENCE [LARGE SCALE GENOMIC DNA]</scope>
    <source>
        <strain evidence="1 2">KACC 22765</strain>
    </source>
</reference>
<organism evidence="1 2">
    <name type="scientific">Sphingobacterium oryzagri</name>
    <dbReference type="NCBI Taxonomy" id="3025669"/>
    <lineage>
        <taxon>Bacteria</taxon>
        <taxon>Pseudomonadati</taxon>
        <taxon>Bacteroidota</taxon>
        <taxon>Sphingobacteriia</taxon>
        <taxon>Sphingobacteriales</taxon>
        <taxon>Sphingobacteriaceae</taxon>
        <taxon>Sphingobacterium</taxon>
    </lineage>
</organism>
<evidence type="ECO:0000313" key="2">
    <source>
        <dbReference type="Proteomes" id="UP001221558"/>
    </source>
</evidence>
<dbReference type="EMBL" id="CP117880">
    <property type="protein sequence ID" value="WDF68956.1"/>
    <property type="molecule type" value="Genomic_DNA"/>
</dbReference>
<dbReference type="RefSeq" id="WP_274267684.1">
    <property type="nucleotide sequence ID" value="NZ_CP117880.1"/>
</dbReference>
<gene>
    <name evidence="1" type="ORF">PQ465_00945</name>
</gene>
<dbReference type="Proteomes" id="UP001221558">
    <property type="component" value="Chromosome"/>
</dbReference>
<sequence>MLDSIITSKTRLKLLVKFFVSATNSGHLRGLAGEFEESTNAIRKELNQLTDAGYLNKQQAQNKVVYKANTSHPLFNSLQSLIRSYLGLDQIVEYLLERTGKVQEISLVGDYAAGIDSGIIEVSLRGQELDEAYVLQAADKMAEILGKKIKMHINSTNHPTAEIVLYREG</sequence>